<proteinExistence type="predicted"/>
<dbReference type="EMBL" id="CP126663">
    <property type="protein sequence ID" value="WKA07695.1"/>
    <property type="molecule type" value="Genomic_DNA"/>
</dbReference>
<keyword evidence="4" id="KW-1185">Reference proteome</keyword>
<keyword evidence="1" id="KW-0732">Signal</keyword>
<sequence length="176" mass="19190">MSSLHHGSLMLIFLASSILILNEKVSSVSPAQAKSKVHIVYLGKRQHHDPEFITNTHHEMLTTVLGSKEASVDSMLYSYRHGFSGFAAKLTEAQAQAVSELPDVVQVMPSRLHKLKTTRSWDYLGLSSSHSSTNLLHETNMGDGIIIGLLDSGSLPLPCVCASLCLNKTELPPLEL</sequence>
<dbReference type="Gene3D" id="3.30.70.80">
    <property type="entry name" value="Peptidase S8 propeptide/proteinase inhibitor I9"/>
    <property type="match status" value="1"/>
</dbReference>
<feature type="chain" id="PRO_5046881161" description="Inhibitor I9 domain-containing protein" evidence="1">
    <location>
        <begin position="28"/>
        <end position="176"/>
    </location>
</feature>
<dbReference type="PANTHER" id="PTHR48222:SF4">
    <property type="entry name" value="PROTEINASE INHIBITOR, PROPEPTIDE"/>
    <property type="match status" value="1"/>
</dbReference>
<name>A0ABY9DM64_VITVI</name>
<dbReference type="InterPro" id="IPR037045">
    <property type="entry name" value="S8pro/Inhibitor_I9_sf"/>
</dbReference>
<organism evidence="3 4">
    <name type="scientific">Vitis vinifera</name>
    <name type="common">Grape</name>
    <dbReference type="NCBI Taxonomy" id="29760"/>
    <lineage>
        <taxon>Eukaryota</taxon>
        <taxon>Viridiplantae</taxon>
        <taxon>Streptophyta</taxon>
        <taxon>Embryophyta</taxon>
        <taxon>Tracheophyta</taxon>
        <taxon>Spermatophyta</taxon>
        <taxon>Magnoliopsida</taxon>
        <taxon>eudicotyledons</taxon>
        <taxon>Gunneridae</taxon>
        <taxon>Pentapetalae</taxon>
        <taxon>rosids</taxon>
        <taxon>Vitales</taxon>
        <taxon>Vitaceae</taxon>
        <taxon>Viteae</taxon>
        <taxon>Vitis</taxon>
    </lineage>
</organism>
<dbReference type="Pfam" id="PF05922">
    <property type="entry name" value="Inhibitor_I9"/>
    <property type="match status" value="1"/>
</dbReference>
<evidence type="ECO:0000313" key="4">
    <source>
        <dbReference type="Proteomes" id="UP001227230"/>
    </source>
</evidence>
<protein>
    <recommendedName>
        <fullName evidence="2">Inhibitor I9 domain-containing protein</fullName>
    </recommendedName>
</protein>
<dbReference type="PANTHER" id="PTHR48222">
    <property type="entry name" value="PROTEINASE INHIBITOR, PROPEPTIDE"/>
    <property type="match status" value="1"/>
</dbReference>
<dbReference type="InterPro" id="IPR010259">
    <property type="entry name" value="S8pro/Inhibitor_I9"/>
</dbReference>
<evidence type="ECO:0000256" key="1">
    <source>
        <dbReference type="SAM" id="SignalP"/>
    </source>
</evidence>
<feature type="domain" description="Inhibitor I9" evidence="2">
    <location>
        <begin position="37"/>
        <end position="115"/>
    </location>
</feature>
<evidence type="ECO:0000259" key="2">
    <source>
        <dbReference type="Pfam" id="PF05922"/>
    </source>
</evidence>
<feature type="signal peptide" evidence="1">
    <location>
        <begin position="1"/>
        <end position="27"/>
    </location>
</feature>
<dbReference type="Proteomes" id="UP001227230">
    <property type="component" value="Chromosome 16"/>
</dbReference>
<dbReference type="SUPFAM" id="SSF52743">
    <property type="entry name" value="Subtilisin-like"/>
    <property type="match status" value="1"/>
</dbReference>
<reference evidence="3 4" key="1">
    <citation type="journal article" date="2023" name="Hortic Res">
        <title>The complete reference genome for grapevine (Vitis vinifera L.) genetics and breeding.</title>
        <authorList>
            <person name="Shi X."/>
            <person name="Cao S."/>
            <person name="Wang X."/>
            <person name="Huang S."/>
            <person name="Wang Y."/>
            <person name="Liu Z."/>
            <person name="Liu W."/>
            <person name="Leng X."/>
            <person name="Peng Y."/>
            <person name="Wang N."/>
            <person name="Wang Y."/>
            <person name="Ma Z."/>
            <person name="Xu X."/>
            <person name="Zhang F."/>
            <person name="Xue H."/>
            <person name="Zhong H."/>
            <person name="Wang Y."/>
            <person name="Zhang K."/>
            <person name="Velt A."/>
            <person name="Avia K."/>
            <person name="Holtgrawe D."/>
            <person name="Grimplet J."/>
            <person name="Matus J.T."/>
            <person name="Ware D."/>
            <person name="Wu X."/>
            <person name="Wang H."/>
            <person name="Liu C."/>
            <person name="Fang Y."/>
            <person name="Rustenholz C."/>
            <person name="Cheng Z."/>
            <person name="Xiao H."/>
            <person name="Zhou Y."/>
        </authorList>
    </citation>
    <scope>NUCLEOTIDE SEQUENCE [LARGE SCALE GENOMIC DNA]</scope>
    <source>
        <strain evidence="4">cv. Pinot noir / PN40024</strain>
        <tissue evidence="3">Leaf</tissue>
    </source>
</reference>
<evidence type="ECO:0000313" key="3">
    <source>
        <dbReference type="EMBL" id="WKA07695.1"/>
    </source>
</evidence>
<dbReference type="InterPro" id="IPR036852">
    <property type="entry name" value="Peptidase_S8/S53_dom_sf"/>
</dbReference>
<accession>A0ABY9DM64</accession>
<gene>
    <name evidence="3" type="ORF">VitviT2T_025483</name>
</gene>